<dbReference type="RefSeq" id="WP_073569871.1">
    <property type="nucleotide sequence ID" value="NZ_FRXN01000001.1"/>
</dbReference>
<dbReference type="Pfam" id="PF03746">
    <property type="entry name" value="LamB_YcsF"/>
    <property type="match status" value="1"/>
</dbReference>
<dbReference type="CDD" id="cd10801">
    <property type="entry name" value="LamB_YcsF_like_1"/>
    <property type="match status" value="1"/>
</dbReference>
<dbReference type="OrthoDB" id="9773478at2"/>
<dbReference type="PANTHER" id="PTHR30292">
    <property type="entry name" value="UNCHARACTERIZED PROTEIN YBGL-RELATED"/>
    <property type="match status" value="1"/>
</dbReference>
<dbReference type="InterPro" id="IPR005501">
    <property type="entry name" value="LamB/YcsF/PxpA-like"/>
</dbReference>
<dbReference type="NCBIfam" id="NF003816">
    <property type="entry name" value="PRK05406.1-5"/>
    <property type="match status" value="1"/>
</dbReference>
<sequence length="240" mass="26971">MLENRIKINCDLGEGVEWEDQIIPYIDAASVACGGHYGNAASIRKTLISCQDSNKKVGAHPSYPDVENFGRISMDIPVEKLLESIEQQIALFESIRKELGMEMDHIKFHGALYNDAAKNPNLAKALVDFIASAYPNTCLFVPPQSETEKAAKEKGLKIRREIFGDRAYGNDLKLRPRSEENSLYHTFEQVNGQLEAVFEHRSIRAVNGQLIPIMAETICFHGDNPAALTVLPQIRKKWWS</sequence>
<proteinExistence type="predicted"/>
<evidence type="ECO:0000313" key="1">
    <source>
        <dbReference type="EMBL" id="SHO59541.1"/>
    </source>
</evidence>
<protein>
    <submittedName>
        <fullName evidence="1">UPF0271 protein</fullName>
    </submittedName>
</protein>
<dbReference type="Gene3D" id="3.20.20.370">
    <property type="entry name" value="Glycoside hydrolase/deacetylase"/>
    <property type="match status" value="1"/>
</dbReference>
<dbReference type="InterPro" id="IPR011330">
    <property type="entry name" value="Glyco_hydro/deAcase_b/a-brl"/>
</dbReference>
<dbReference type="AlphaFoldDB" id="A0A1M7Z3U3"/>
<accession>A0A1M7Z3U3</accession>
<name>A0A1M7Z3U3_9BACT</name>
<dbReference type="SUPFAM" id="SSF88713">
    <property type="entry name" value="Glycoside hydrolase/deacetylase"/>
    <property type="match status" value="1"/>
</dbReference>
<dbReference type="Proteomes" id="UP000184609">
    <property type="component" value="Unassembled WGS sequence"/>
</dbReference>
<keyword evidence="2" id="KW-1185">Reference proteome</keyword>
<dbReference type="PANTHER" id="PTHR30292:SF0">
    <property type="entry name" value="5-OXOPROLINASE SUBUNIT A"/>
    <property type="match status" value="1"/>
</dbReference>
<reference evidence="2" key="1">
    <citation type="submission" date="2016-12" db="EMBL/GenBank/DDBJ databases">
        <authorList>
            <person name="Varghese N."/>
            <person name="Submissions S."/>
        </authorList>
    </citation>
    <scope>NUCLEOTIDE SEQUENCE [LARGE SCALE GENOMIC DNA]</scope>
    <source>
        <strain evidence="2">DSM 25035</strain>
    </source>
</reference>
<dbReference type="GO" id="GO:0005975">
    <property type="term" value="P:carbohydrate metabolic process"/>
    <property type="evidence" value="ECO:0007669"/>
    <property type="project" value="InterPro"/>
</dbReference>
<evidence type="ECO:0000313" key="2">
    <source>
        <dbReference type="Proteomes" id="UP000184609"/>
    </source>
</evidence>
<dbReference type="STRING" id="1073327.SAMN04488108_0178"/>
<organism evidence="1 2">
    <name type="scientific">Algoriphagus zhangzhouensis</name>
    <dbReference type="NCBI Taxonomy" id="1073327"/>
    <lineage>
        <taxon>Bacteria</taxon>
        <taxon>Pseudomonadati</taxon>
        <taxon>Bacteroidota</taxon>
        <taxon>Cytophagia</taxon>
        <taxon>Cytophagales</taxon>
        <taxon>Cyclobacteriaceae</taxon>
        <taxon>Algoriphagus</taxon>
    </lineage>
</organism>
<dbReference type="EMBL" id="FRXN01000001">
    <property type="protein sequence ID" value="SHO59541.1"/>
    <property type="molecule type" value="Genomic_DNA"/>
</dbReference>
<gene>
    <name evidence="1" type="ORF">SAMN04488108_0178</name>
</gene>